<dbReference type="EMBL" id="JNAS01000002">
    <property type="protein sequence ID" value="KGG09152.1"/>
    <property type="molecule type" value="Genomic_DNA"/>
</dbReference>
<name>A0A0A2B7N9_PROMR</name>
<keyword evidence="1" id="KW-0812">Transmembrane</keyword>
<feature type="transmembrane region" description="Helical" evidence="1">
    <location>
        <begin position="41"/>
        <end position="61"/>
    </location>
</feature>
<organism evidence="2 3">
    <name type="scientific">Prochlorococcus marinus str. SB</name>
    <dbReference type="NCBI Taxonomy" id="59926"/>
    <lineage>
        <taxon>Bacteria</taxon>
        <taxon>Bacillati</taxon>
        <taxon>Cyanobacteriota</taxon>
        <taxon>Cyanophyceae</taxon>
        <taxon>Synechococcales</taxon>
        <taxon>Prochlorococcaceae</taxon>
        <taxon>Prochlorococcus</taxon>
    </lineage>
</organism>
<dbReference type="AlphaFoldDB" id="A0A0A2B7N9"/>
<dbReference type="eggNOG" id="ENOG5032HNQ">
    <property type="taxonomic scope" value="Bacteria"/>
</dbReference>
<proteinExistence type="predicted"/>
<comment type="caution">
    <text evidence="2">The sequence shown here is derived from an EMBL/GenBank/DDBJ whole genome shotgun (WGS) entry which is preliminary data.</text>
</comment>
<keyword evidence="1" id="KW-0472">Membrane</keyword>
<dbReference type="Proteomes" id="UP000030345">
    <property type="component" value="Unassembled WGS sequence"/>
</dbReference>
<keyword evidence="1" id="KW-1133">Transmembrane helix</keyword>
<protein>
    <submittedName>
        <fullName evidence="2">Cytochrome b/b6/PetD-like</fullName>
    </submittedName>
</protein>
<sequence>MISIEKYKNIKIGFFTYFKKELCNFLDFCKLRFFNLEQVSMTSILLISLFVVVLFLSLSFFHSKQNKRSLKTKNISSPISFLKEQEFNPDISTDNWDLHKIRLDKFRRSQYKGLTFFVSSENRIYYLSDKGKKVYC</sequence>
<evidence type="ECO:0000313" key="2">
    <source>
        <dbReference type="EMBL" id="KGG09152.1"/>
    </source>
</evidence>
<dbReference type="STRING" id="59926.EV02_1831"/>
<gene>
    <name evidence="2" type="ORF">EV02_1831</name>
</gene>
<evidence type="ECO:0000256" key="1">
    <source>
        <dbReference type="SAM" id="Phobius"/>
    </source>
</evidence>
<reference evidence="3" key="1">
    <citation type="journal article" date="2014" name="Sci. Data">
        <title>Genomes of diverse isolates of the marine cyanobacterium Prochlorococcus.</title>
        <authorList>
            <person name="Biller S."/>
            <person name="Berube P."/>
            <person name="Thompson J."/>
            <person name="Kelly L."/>
            <person name="Roggensack S."/>
            <person name="Awad L."/>
            <person name="Roache-Johnson K."/>
            <person name="Ding H."/>
            <person name="Giovannoni S.J."/>
            <person name="Moore L.R."/>
            <person name="Chisholm S.W."/>
        </authorList>
    </citation>
    <scope>NUCLEOTIDE SEQUENCE [LARGE SCALE GENOMIC DNA]</scope>
    <source>
        <strain evidence="3">SB</strain>
    </source>
</reference>
<accession>A0A0A2B7N9</accession>
<evidence type="ECO:0000313" key="3">
    <source>
        <dbReference type="Proteomes" id="UP000030345"/>
    </source>
</evidence>